<dbReference type="InParanoid" id="C8X9T6"/>
<dbReference type="RefSeq" id="WP_015748119.1">
    <property type="nucleotide sequence ID" value="NC_013235.1"/>
</dbReference>
<dbReference type="Proteomes" id="UP000002218">
    <property type="component" value="Chromosome"/>
</dbReference>
<dbReference type="OrthoDB" id="9774448at2"/>
<evidence type="ECO:0000256" key="1">
    <source>
        <dbReference type="ARBA" id="ARBA00004651"/>
    </source>
</evidence>
<sequence length="275" mass="28613">MTTVPDAVRRRGRTASASGLPGWVFLPAGLGGLFIVLPLVAMLARVQWSQFAALITSDSSVDALWLSLKTSTASTVLCVLLGTPMALVLARARFPGLRLARSLVLLPLVLPPVVGGIALIYTFGRQGLLGSSLEVLGIRVAFTTTAVVIAQTFVALPFLVLSLEGSLRSAGRRYEAVAATLGATPTTVLRRVSLPLVLPGLFSGAVLAFARALGEFGATLTFAGSLQGVTRTLPLEIYLQRESDADAAVALSLVLVVVAVLIVLATRGRGGEGVR</sequence>
<reference evidence="13" key="1">
    <citation type="submission" date="2009-09" db="EMBL/GenBank/DDBJ databases">
        <title>The complete genome of Nakamurella multipartita DSM 44233.</title>
        <authorList>
            <consortium name="US DOE Joint Genome Institute (JGI-PGF)"/>
            <person name="Lucas S."/>
            <person name="Copeland A."/>
            <person name="Lapidus A."/>
            <person name="Glavina del Rio T."/>
            <person name="Dalin E."/>
            <person name="Tice H."/>
            <person name="Bruce D."/>
            <person name="Goodwin L."/>
            <person name="Pitluck S."/>
            <person name="Kyrpides N."/>
            <person name="Mavromatis K."/>
            <person name="Ivanova N."/>
            <person name="Ovchinnikova G."/>
            <person name="Sims D."/>
            <person name="Meincke L."/>
            <person name="Brettin T."/>
            <person name="Detter J.C."/>
            <person name="Han C."/>
            <person name="Larimer F."/>
            <person name="Land M."/>
            <person name="Hauser L."/>
            <person name="Markowitz V."/>
            <person name="Cheng J.-F."/>
            <person name="Hugenholtz P."/>
            <person name="Woyke T."/>
            <person name="Wu D."/>
            <person name="Klenk H.-P."/>
            <person name="Eisen J.A."/>
        </authorList>
    </citation>
    <scope>NUCLEOTIDE SEQUENCE [LARGE SCALE GENOMIC DNA]</scope>
    <source>
        <strain evidence="13">ATCC 700099 / DSM 44233 / CIP 104796 / JCM 9543 / NBRC 105858 / Y-104</strain>
    </source>
</reference>
<comment type="similarity">
    <text evidence="2 10">Belongs to the binding-protein-dependent transport system permease family. CysTW subfamily.</text>
</comment>
<evidence type="ECO:0000256" key="3">
    <source>
        <dbReference type="ARBA" id="ARBA00022448"/>
    </source>
</evidence>
<dbReference type="EMBL" id="CP001737">
    <property type="protein sequence ID" value="ACV79244.1"/>
    <property type="molecule type" value="Genomic_DNA"/>
</dbReference>
<dbReference type="AlphaFoldDB" id="C8X9T6"/>
<keyword evidence="13" id="KW-1185">Reference proteome</keyword>
<dbReference type="InterPro" id="IPR000515">
    <property type="entry name" value="MetI-like"/>
</dbReference>
<dbReference type="Pfam" id="PF00528">
    <property type="entry name" value="BPD_transp_1"/>
    <property type="match status" value="1"/>
</dbReference>
<keyword evidence="4 10" id="KW-1003">Cell membrane</keyword>
<evidence type="ECO:0000256" key="8">
    <source>
        <dbReference type="ARBA" id="ARBA00023136"/>
    </source>
</evidence>
<keyword evidence="5 10" id="KW-0500">Molybdenum</keyword>
<feature type="transmembrane region" description="Helical" evidence="9">
    <location>
        <begin position="102"/>
        <end position="124"/>
    </location>
</feature>
<evidence type="ECO:0000313" key="13">
    <source>
        <dbReference type="Proteomes" id="UP000002218"/>
    </source>
</evidence>
<dbReference type="PANTHER" id="PTHR30183:SF3">
    <property type="entry name" value="MOLYBDENUM TRANSPORT SYSTEM PERMEASE PROTEIN MODB"/>
    <property type="match status" value="1"/>
</dbReference>
<evidence type="ECO:0000256" key="6">
    <source>
        <dbReference type="ARBA" id="ARBA00022692"/>
    </source>
</evidence>
<dbReference type="eggNOG" id="COG4149">
    <property type="taxonomic scope" value="Bacteria"/>
</dbReference>
<evidence type="ECO:0000256" key="2">
    <source>
        <dbReference type="ARBA" id="ARBA00007069"/>
    </source>
</evidence>
<proteinExistence type="inferred from homology"/>
<evidence type="ECO:0000256" key="7">
    <source>
        <dbReference type="ARBA" id="ARBA00022989"/>
    </source>
</evidence>
<comment type="subcellular location">
    <subcellularLocation>
        <location evidence="1 9">Cell membrane</location>
        <topology evidence="1 9">Multi-pass membrane protein</topology>
    </subcellularLocation>
</comment>
<name>C8X9T6_NAKMY</name>
<gene>
    <name evidence="12" type="ordered locus">Namu_2905</name>
</gene>
<dbReference type="NCBIfam" id="TIGR01581">
    <property type="entry name" value="Mo_ABC_porter"/>
    <property type="match status" value="1"/>
</dbReference>
<protein>
    <recommendedName>
        <fullName evidence="10">Molybdenum transport system permease</fullName>
    </recommendedName>
</protein>
<dbReference type="PROSITE" id="PS50928">
    <property type="entry name" value="ABC_TM1"/>
    <property type="match status" value="1"/>
</dbReference>
<dbReference type="InterPro" id="IPR006469">
    <property type="entry name" value="NifC_ABC_porter"/>
</dbReference>
<dbReference type="STRING" id="479431.Namu_2905"/>
<accession>C8X9T6</accession>
<evidence type="ECO:0000313" key="12">
    <source>
        <dbReference type="EMBL" id="ACV79244.1"/>
    </source>
</evidence>
<keyword evidence="3 9" id="KW-0813">Transport</keyword>
<dbReference type="GO" id="GO:0005886">
    <property type="term" value="C:plasma membrane"/>
    <property type="evidence" value="ECO:0007669"/>
    <property type="project" value="UniProtKB-SubCell"/>
</dbReference>
<keyword evidence="8 9" id="KW-0472">Membrane</keyword>
<feature type="transmembrane region" description="Helical" evidence="9">
    <location>
        <begin position="247"/>
        <end position="266"/>
    </location>
</feature>
<dbReference type="PANTHER" id="PTHR30183">
    <property type="entry name" value="MOLYBDENUM TRANSPORT SYSTEM PERMEASE PROTEIN MODB"/>
    <property type="match status" value="1"/>
</dbReference>
<evidence type="ECO:0000259" key="11">
    <source>
        <dbReference type="PROSITE" id="PS50928"/>
    </source>
</evidence>
<organism evidence="12 13">
    <name type="scientific">Nakamurella multipartita (strain ATCC 700099 / DSM 44233 / CIP 104796 / JCM 9543 / NBRC 105858 / Y-104)</name>
    <name type="common">Microsphaera multipartita</name>
    <dbReference type="NCBI Taxonomy" id="479431"/>
    <lineage>
        <taxon>Bacteria</taxon>
        <taxon>Bacillati</taxon>
        <taxon>Actinomycetota</taxon>
        <taxon>Actinomycetes</taxon>
        <taxon>Nakamurellales</taxon>
        <taxon>Nakamurellaceae</taxon>
        <taxon>Nakamurella</taxon>
    </lineage>
</organism>
<dbReference type="HOGENOM" id="CLU_016047_14_1_11"/>
<feature type="domain" description="ABC transmembrane type-1" evidence="11">
    <location>
        <begin position="64"/>
        <end position="266"/>
    </location>
</feature>
<comment type="function">
    <text evidence="10">Part of the binding-protein-dependent transport system for molybdenum; probably responsible for the translocation of the substrate across the membrane.</text>
</comment>
<dbReference type="InterPro" id="IPR011867">
    <property type="entry name" value="ModB_ABC"/>
</dbReference>
<evidence type="ECO:0000256" key="9">
    <source>
        <dbReference type="RuleBase" id="RU363032"/>
    </source>
</evidence>
<dbReference type="CDD" id="cd06261">
    <property type="entry name" value="TM_PBP2"/>
    <property type="match status" value="1"/>
</dbReference>
<dbReference type="Gene3D" id="1.10.3720.10">
    <property type="entry name" value="MetI-like"/>
    <property type="match status" value="1"/>
</dbReference>
<dbReference type="SUPFAM" id="SSF161098">
    <property type="entry name" value="MetI-like"/>
    <property type="match status" value="1"/>
</dbReference>
<dbReference type="NCBIfam" id="TIGR02141">
    <property type="entry name" value="modB_ABC"/>
    <property type="match status" value="1"/>
</dbReference>
<reference evidence="12 13" key="2">
    <citation type="journal article" date="2010" name="Stand. Genomic Sci.">
        <title>Complete genome sequence of Nakamurella multipartita type strain (Y-104).</title>
        <authorList>
            <person name="Tice H."/>
            <person name="Mayilraj S."/>
            <person name="Sims D."/>
            <person name="Lapidus A."/>
            <person name="Nolan M."/>
            <person name="Lucas S."/>
            <person name="Glavina Del Rio T."/>
            <person name="Copeland A."/>
            <person name="Cheng J.F."/>
            <person name="Meincke L."/>
            <person name="Bruce D."/>
            <person name="Goodwin L."/>
            <person name="Pitluck S."/>
            <person name="Ivanova N."/>
            <person name="Mavromatis K."/>
            <person name="Ovchinnikova G."/>
            <person name="Pati A."/>
            <person name="Chen A."/>
            <person name="Palaniappan K."/>
            <person name="Land M."/>
            <person name="Hauser L."/>
            <person name="Chang Y.J."/>
            <person name="Jeffries C.D."/>
            <person name="Detter J.C."/>
            <person name="Brettin T."/>
            <person name="Rohde M."/>
            <person name="Goker M."/>
            <person name="Bristow J."/>
            <person name="Eisen J.A."/>
            <person name="Markowitz V."/>
            <person name="Hugenholtz P."/>
            <person name="Kyrpides N.C."/>
            <person name="Klenk H.P."/>
            <person name="Chen F."/>
        </authorList>
    </citation>
    <scope>NUCLEOTIDE SEQUENCE [LARGE SCALE GENOMIC DNA]</scope>
    <source>
        <strain evidence="13">ATCC 700099 / DSM 44233 / CIP 104796 / JCM 9543 / NBRC 105858 / Y-104</strain>
    </source>
</reference>
<evidence type="ECO:0000256" key="4">
    <source>
        <dbReference type="ARBA" id="ARBA00022475"/>
    </source>
</evidence>
<feature type="transmembrane region" description="Helical" evidence="9">
    <location>
        <begin position="136"/>
        <end position="163"/>
    </location>
</feature>
<keyword evidence="6 9" id="KW-0812">Transmembrane</keyword>
<evidence type="ECO:0000256" key="5">
    <source>
        <dbReference type="ARBA" id="ARBA00022505"/>
    </source>
</evidence>
<feature type="transmembrane region" description="Helical" evidence="9">
    <location>
        <begin position="196"/>
        <end position="214"/>
    </location>
</feature>
<keyword evidence="7 9" id="KW-1133">Transmembrane helix</keyword>
<feature type="transmembrane region" description="Helical" evidence="9">
    <location>
        <begin position="20"/>
        <end position="44"/>
    </location>
</feature>
<feature type="transmembrane region" description="Helical" evidence="9">
    <location>
        <begin position="64"/>
        <end position="90"/>
    </location>
</feature>
<dbReference type="GO" id="GO:0015098">
    <property type="term" value="F:molybdate ion transmembrane transporter activity"/>
    <property type="evidence" value="ECO:0007669"/>
    <property type="project" value="UniProtKB-UniRule"/>
</dbReference>
<dbReference type="InterPro" id="IPR035906">
    <property type="entry name" value="MetI-like_sf"/>
</dbReference>
<dbReference type="KEGG" id="nml:Namu_2905"/>
<evidence type="ECO:0000256" key="10">
    <source>
        <dbReference type="RuleBase" id="RU365097"/>
    </source>
</evidence>
<dbReference type="FunCoup" id="C8X9T6">
    <property type="interactions" value="32"/>
</dbReference>